<protein>
    <submittedName>
        <fullName evidence="2">Type II toxin-antitoxin system YafQ family toxin</fullName>
    </submittedName>
</protein>
<dbReference type="InterPro" id="IPR007712">
    <property type="entry name" value="RelE/ParE_toxin"/>
</dbReference>
<dbReference type="Gene3D" id="3.30.2310.20">
    <property type="entry name" value="RelE-like"/>
    <property type="match status" value="1"/>
</dbReference>
<dbReference type="EMBL" id="JADVKH010000037">
    <property type="protein sequence ID" value="MBJ9688821.1"/>
    <property type="molecule type" value="Genomic_DNA"/>
</dbReference>
<dbReference type="NCBIfam" id="TIGR02385">
    <property type="entry name" value="RelE_StbE"/>
    <property type="match status" value="1"/>
</dbReference>
<dbReference type="PIRSF" id="PIRSF006156">
    <property type="entry name" value="YafQ"/>
    <property type="match status" value="1"/>
</dbReference>
<keyword evidence="1" id="KW-1277">Toxin-antitoxin system</keyword>
<comment type="caution">
    <text evidence="2">The sequence shown here is derived from an EMBL/GenBank/DDBJ whole genome shotgun (WGS) entry which is preliminary data.</text>
</comment>
<dbReference type="PANTHER" id="PTHR40588">
    <property type="entry name" value="MRNA INTERFERASE TOXIN YAFQ"/>
    <property type="match status" value="1"/>
</dbReference>
<sequence length="90" mass="10529">MRTPVYSNQFRRDVKLAEKRRKDLGKLKALITLLLAGEPLPVTYRDHPLKGEWGSFRDAHIEPDWLLIYKIDGTVLRLERTGTHADLFRD</sequence>
<dbReference type="InterPro" id="IPR035093">
    <property type="entry name" value="RelE/ParE_toxin_dom_sf"/>
</dbReference>
<name>A0ABS1AXH0_BURVI</name>
<accession>A0ABS1AXH0</accession>
<dbReference type="Proteomes" id="UP000808215">
    <property type="component" value="Unassembled WGS sequence"/>
</dbReference>
<evidence type="ECO:0000313" key="3">
    <source>
        <dbReference type="Proteomes" id="UP000808215"/>
    </source>
</evidence>
<organism evidence="2 3">
    <name type="scientific">Burkholderia vietnamiensis</name>
    <dbReference type="NCBI Taxonomy" id="60552"/>
    <lineage>
        <taxon>Bacteria</taxon>
        <taxon>Pseudomonadati</taxon>
        <taxon>Pseudomonadota</taxon>
        <taxon>Betaproteobacteria</taxon>
        <taxon>Burkholderiales</taxon>
        <taxon>Burkholderiaceae</taxon>
        <taxon>Burkholderia</taxon>
        <taxon>Burkholderia cepacia complex</taxon>
    </lineage>
</organism>
<evidence type="ECO:0000256" key="1">
    <source>
        <dbReference type="ARBA" id="ARBA00022649"/>
    </source>
</evidence>
<dbReference type="PANTHER" id="PTHR40588:SF1">
    <property type="entry name" value="MRNA INTERFERASE TOXIN YAFQ"/>
    <property type="match status" value="1"/>
</dbReference>
<proteinExistence type="predicted"/>
<dbReference type="NCBIfam" id="TIGR00053">
    <property type="entry name" value="YafQ family addiction module toxin"/>
    <property type="match status" value="1"/>
</dbReference>
<gene>
    <name evidence="2" type="ORF">I5589_17250</name>
</gene>
<dbReference type="RefSeq" id="WP_200091631.1">
    <property type="nucleotide sequence ID" value="NZ_JADVKH010000037.1"/>
</dbReference>
<keyword evidence="3" id="KW-1185">Reference proteome</keyword>
<evidence type="ECO:0000313" key="2">
    <source>
        <dbReference type="EMBL" id="MBJ9688821.1"/>
    </source>
</evidence>
<dbReference type="InterPro" id="IPR004386">
    <property type="entry name" value="Toxin_YafQ-like"/>
</dbReference>
<reference evidence="2 3" key="1">
    <citation type="submission" date="2020-11" db="EMBL/GenBank/DDBJ databases">
        <title>Enhanced detection system for hospital associated transmission using whole genome sequencing surveillance.</title>
        <authorList>
            <person name="Harrison L.H."/>
            <person name="Van Tyne D."/>
            <person name="Marsh J.W."/>
            <person name="Griffith M.P."/>
            <person name="Snyder D.J."/>
            <person name="Cooper V.S."/>
            <person name="Mustapha M."/>
        </authorList>
    </citation>
    <scope>NUCLEOTIDE SEQUENCE [LARGE SCALE GENOMIC DNA]</scope>
    <source>
        <strain evidence="2 3">BC00020</strain>
    </source>
</reference>
<dbReference type="Pfam" id="PF15738">
    <property type="entry name" value="YafQ_toxin"/>
    <property type="match status" value="1"/>
</dbReference>
<dbReference type="SUPFAM" id="SSF143011">
    <property type="entry name" value="RelE-like"/>
    <property type="match status" value="1"/>
</dbReference>